<accession>X1DCJ4</accession>
<keyword evidence="2" id="KW-0547">Nucleotide-binding</keyword>
<proteinExistence type="inferred from homology"/>
<keyword evidence="3" id="KW-0342">GTP-binding</keyword>
<dbReference type="PROSITE" id="PS51421">
    <property type="entry name" value="RAS"/>
    <property type="match status" value="1"/>
</dbReference>
<dbReference type="GO" id="GO:0045335">
    <property type="term" value="C:phagocytic vesicle"/>
    <property type="evidence" value="ECO:0007669"/>
    <property type="project" value="TreeGrafter"/>
</dbReference>
<organism evidence="4">
    <name type="scientific">marine sediment metagenome</name>
    <dbReference type="NCBI Taxonomy" id="412755"/>
    <lineage>
        <taxon>unclassified sequences</taxon>
        <taxon>metagenomes</taxon>
        <taxon>ecological metagenomes</taxon>
    </lineage>
</organism>
<evidence type="ECO:0000256" key="1">
    <source>
        <dbReference type="ARBA" id="ARBA00006270"/>
    </source>
</evidence>
<sequence length="206" mass="23354">FKYYPKLIVICIMGNSRMAAGQRKIFKITLLGDGAVGKTSLRKTYLGEGFKDGYSMTIGADFAVKRLRIDDQDFVAQIWDLAGQQRFSAVREVYYRGTSGCLLVFDISRRSSFENIPSWIAELLKNNSNRVVPIVLIGNKSDLRATAKDPIMREQSEEYARSLSQWSGFSVPYIETSAKTGENVDEAFKTLLKNIVLFYEKLYAQQ</sequence>
<reference evidence="4" key="1">
    <citation type="journal article" date="2014" name="Front. Microbiol.">
        <title>High frequency of phylogenetically diverse reductive dehalogenase-homologous genes in deep subseafloor sedimentary metagenomes.</title>
        <authorList>
            <person name="Kawai M."/>
            <person name="Futagami T."/>
            <person name="Toyoda A."/>
            <person name="Takaki Y."/>
            <person name="Nishi S."/>
            <person name="Hori S."/>
            <person name="Arai W."/>
            <person name="Tsubouchi T."/>
            <person name="Morono Y."/>
            <person name="Uchiyama I."/>
            <person name="Ito T."/>
            <person name="Fujiyama A."/>
            <person name="Inagaki F."/>
            <person name="Takami H."/>
        </authorList>
    </citation>
    <scope>NUCLEOTIDE SEQUENCE</scope>
    <source>
        <strain evidence="4">Expedition CK06-06</strain>
    </source>
</reference>
<name>X1DCJ4_9ZZZZ</name>
<dbReference type="GO" id="GO:0003924">
    <property type="term" value="F:GTPase activity"/>
    <property type="evidence" value="ECO:0007669"/>
    <property type="project" value="InterPro"/>
</dbReference>
<dbReference type="GO" id="GO:0005525">
    <property type="term" value="F:GTP binding"/>
    <property type="evidence" value="ECO:0007669"/>
    <property type="project" value="UniProtKB-KW"/>
</dbReference>
<dbReference type="SMART" id="SM00177">
    <property type="entry name" value="ARF"/>
    <property type="match status" value="1"/>
</dbReference>
<feature type="non-terminal residue" evidence="4">
    <location>
        <position position="1"/>
    </location>
</feature>
<dbReference type="InterPro" id="IPR001806">
    <property type="entry name" value="Small_GTPase"/>
</dbReference>
<dbReference type="PROSITE" id="PS51417">
    <property type="entry name" value="ARF"/>
    <property type="match status" value="1"/>
</dbReference>
<dbReference type="InterPro" id="IPR027417">
    <property type="entry name" value="P-loop_NTPase"/>
</dbReference>
<evidence type="ECO:0000256" key="3">
    <source>
        <dbReference type="ARBA" id="ARBA00023134"/>
    </source>
</evidence>
<dbReference type="GO" id="GO:0005770">
    <property type="term" value="C:late endosome"/>
    <property type="evidence" value="ECO:0007669"/>
    <property type="project" value="TreeGrafter"/>
</dbReference>
<dbReference type="EMBL" id="BARU01004051">
    <property type="protein sequence ID" value="GAH18496.1"/>
    <property type="molecule type" value="Genomic_DNA"/>
</dbReference>
<dbReference type="Pfam" id="PF00071">
    <property type="entry name" value="Ras"/>
    <property type="match status" value="1"/>
</dbReference>
<dbReference type="PANTHER" id="PTHR47981">
    <property type="entry name" value="RAB FAMILY"/>
    <property type="match status" value="1"/>
</dbReference>
<dbReference type="GO" id="GO:0090385">
    <property type="term" value="P:phagosome-lysosome fusion"/>
    <property type="evidence" value="ECO:0007669"/>
    <property type="project" value="TreeGrafter"/>
</dbReference>
<dbReference type="GO" id="GO:0005764">
    <property type="term" value="C:lysosome"/>
    <property type="evidence" value="ECO:0007669"/>
    <property type="project" value="TreeGrafter"/>
</dbReference>
<dbReference type="SUPFAM" id="SSF52540">
    <property type="entry name" value="P-loop containing nucleoside triphosphate hydrolases"/>
    <property type="match status" value="1"/>
</dbReference>
<dbReference type="NCBIfam" id="TIGR00231">
    <property type="entry name" value="small_GTP"/>
    <property type="match status" value="1"/>
</dbReference>
<gene>
    <name evidence="4" type="ORF">S03H2_08355</name>
</gene>
<dbReference type="PANTHER" id="PTHR47981:SF20">
    <property type="entry name" value="RAS-RELATED PROTEIN RAB-7A"/>
    <property type="match status" value="1"/>
</dbReference>
<dbReference type="PRINTS" id="PR00449">
    <property type="entry name" value="RASTRNSFRMNG"/>
</dbReference>
<dbReference type="PROSITE" id="PS51419">
    <property type="entry name" value="RAB"/>
    <property type="match status" value="1"/>
</dbReference>
<dbReference type="SMART" id="SM00175">
    <property type="entry name" value="RAB"/>
    <property type="match status" value="1"/>
</dbReference>
<dbReference type="SMART" id="SM00173">
    <property type="entry name" value="RAS"/>
    <property type="match status" value="1"/>
</dbReference>
<protein>
    <recommendedName>
        <fullName evidence="5">GTP-binding protein</fullName>
    </recommendedName>
</protein>
<dbReference type="SMART" id="SM00174">
    <property type="entry name" value="RHO"/>
    <property type="match status" value="1"/>
</dbReference>
<evidence type="ECO:0008006" key="5">
    <source>
        <dbReference type="Google" id="ProtNLM"/>
    </source>
</evidence>
<dbReference type="SMART" id="SM00176">
    <property type="entry name" value="RAN"/>
    <property type="match status" value="1"/>
</dbReference>
<dbReference type="CDD" id="cd00154">
    <property type="entry name" value="Rab"/>
    <property type="match status" value="1"/>
</dbReference>
<dbReference type="AlphaFoldDB" id="X1DCJ4"/>
<dbReference type="FunFam" id="3.40.50.300:FF:001447">
    <property type="entry name" value="Ras-related protein Rab-1B"/>
    <property type="match status" value="1"/>
</dbReference>
<evidence type="ECO:0000256" key="2">
    <source>
        <dbReference type="ARBA" id="ARBA00022741"/>
    </source>
</evidence>
<evidence type="ECO:0000313" key="4">
    <source>
        <dbReference type="EMBL" id="GAH18496.1"/>
    </source>
</evidence>
<dbReference type="InterPro" id="IPR005225">
    <property type="entry name" value="Small_GTP-bd"/>
</dbReference>
<comment type="similarity">
    <text evidence="1">Belongs to the small GTPase superfamily. Rab family.</text>
</comment>
<comment type="caution">
    <text evidence="4">The sequence shown here is derived from an EMBL/GenBank/DDBJ whole genome shotgun (WGS) entry which is preliminary data.</text>
</comment>
<dbReference type="PROSITE" id="PS51420">
    <property type="entry name" value="RHO"/>
    <property type="match status" value="1"/>
</dbReference>
<dbReference type="Gene3D" id="3.40.50.300">
    <property type="entry name" value="P-loop containing nucleotide triphosphate hydrolases"/>
    <property type="match status" value="1"/>
</dbReference>